<evidence type="ECO:0000256" key="1">
    <source>
        <dbReference type="ARBA" id="ARBA00022737"/>
    </source>
</evidence>
<dbReference type="InterPro" id="IPR027417">
    <property type="entry name" value="P-loop_NTPase"/>
</dbReference>
<sequence>MYEALASFKAELKWVEEEMSDPHAQTRANMWRNDVVNLAYDVEDLADLADLMFQDVKVTQNQERHDMVMNQINLLDERRIAELRQWQPSHYDPQLPVPPMEAELLGVGRARENLISLLLDGEEPLKAIALVGCAGSGKTSLAMELYQQGQFQCRAAAFVSRNPDMKKLLNHLLSQLHPKAPLQPQMTELQQLIDYVRQYLVVLDDIWQSSPGIESVLPQNNCGSRIIMTTRNKSLANLGFEKWLADPGCGVIYEMEPLSVAQNLLSRETIFHDDNYMDHWREASQGIARRHGEVPHDVPELVRVRQRIYLSYADLNPFLKLHLMLMCMFPPNYHFTRDLLIRIWKAEGFIMSRSSGETTTNGILHELIDRNVILPVRHKDISQVEAWKVHDMVLECALYHSAEENFLVTSNTLQSTRLERVRRMAFHSHNEELGNLINELYSGVLSSLSIFGKCNTKIPLAKFRHLRVVEVQSCRQLTNDNLVQFCKTSLLIRYLSLRNTGVSQIPTEISNLKFLETLDLRGTLVKVIHELVGQLHRLSDLLVGDQQQQPNSSRVKICMGHRYFSSLQTLETIHLNDAWIILKYLRRLKEVAIMCPSQQSSYSQDKLCSSLKECHELQALTFYSCLGCSMEFLHSLVKPPRDLRSLVVNGGFVSLPRWIASLKNLVLLQIKVCRLSPDDLKALSELPRLQRLTLGLDFLLEQEIVINGFPDLERFSVDCRVPWLAFQLGAMPKLAELELKFREGPKDQRRIPSGISDLLSLKQINIFCSSWCRYSSSVNVTCQAIASALREHVRPVKLFINGSFYSR</sequence>
<dbReference type="InterPro" id="IPR036388">
    <property type="entry name" value="WH-like_DNA-bd_sf"/>
</dbReference>
<reference evidence="6" key="2">
    <citation type="submission" date="2018-04" db="EMBL/GenBank/DDBJ databases">
        <title>OnivRS2 (Oryza nivara Reference Sequence Version 2).</title>
        <authorList>
            <person name="Zhang J."/>
            <person name="Kudrna D."/>
            <person name="Lee S."/>
            <person name="Talag J."/>
            <person name="Rajasekar S."/>
            <person name="Welchert J."/>
            <person name="Hsing Y.-I."/>
            <person name="Wing R.A."/>
        </authorList>
    </citation>
    <scope>NUCLEOTIDE SEQUENCE [LARGE SCALE GENOMIC DNA]</scope>
    <source>
        <strain evidence="6">SL10</strain>
    </source>
</reference>
<evidence type="ECO:0000259" key="4">
    <source>
        <dbReference type="Pfam" id="PF23559"/>
    </source>
</evidence>
<dbReference type="EnsemblPlants" id="ONIVA11G19960.1">
    <property type="protein sequence ID" value="ONIVA11G19960.1"/>
    <property type="gene ID" value="ONIVA11G19960"/>
</dbReference>
<dbReference type="AlphaFoldDB" id="A0A0E0J4D4"/>
<evidence type="ECO:0000313" key="7">
    <source>
        <dbReference type="Proteomes" id="UP000006591"/>
    </source>
</evidence>
<dbReference type="SUPFAM" id="SSF52540">
    <property type="entry name" value="P-loop containing nucleoside triphosphate hydrolases"/>
    <property type="match status" value="1"/>
</dbReference>
<dbReference type="Gene3D" id="1.10.10.10">
    <property type="entry name" value="Winged helix-like DNA-binding domain superfamily/Winged helix DNA-binding domain"/>
    <property type="match status" value="1"/>
</dbReference>
<dbReference type="Gene3D" id="3.80.10.10">
    <property type="entry name" value="Ribonuclease Inhibitor"/>
    <property type="match status" value="1"/>
</dbReference>
<protein>
    <submittedName>
        <fullName evidence="6">Uncharacterized protein</fullName>
    </submittedName>
</protein>
<keyword evidence="1" id="KW-0677">Repeat</keyword>
<dbReference type="InterPro" id="IPR002182">
    <property type="entry name" value="NB-ARC"/>
</dbReference>
<dbReference type="STRING" id="4536.A0A0E0J4D4"/>
<dbReference type="SUPFAM" id="SSF52047">
    <property type="entry name" value="RNI-like"/>
    <property type="match status" value="1"/>
</dbReference>
<dbReference type="Gene3D" id="3.40.50.300">
    <property type="entry name" value="P-loop containing nucleotide triphosphate hydrolases"/>
    <property type="match status" value="1"/>
</dbReference>
<proteinExistence type="predicted"/>
<feature type="domain" description="NB-ARC" evidence="3">
    <location>
        <begin position="112"/>
        <end position="237"/>
    </location>
</feature>
<dbReference type="Proteomes" id="UP000006591">
    <property type="component" value="Chromosome 11"/>
</dbReference>
<dbReference type="Pfam" id="PF00931">
    <property type="entry name" value="NB-ARC"/>
    <property type="match status" value="1"/>
</dbReference>
<dbReference type="InterPro" id="IPR032675">
    <property type="entry name" value="LRR_dom_sf"/>
</dbReference>
<name>A0A0E0J4D4_ORYNI</name>
<evidence type="ECO:0000259" key="3">
    <source>
        <dbReference type="Pfam" id="PF00931"/>
    </source>
</evidence>
<dbReference type="InterPro" id="IPR044974">
    <property type="entry name" value="Disease_R_plants"/>
</dbReference>
<accession>A0A0E0J4D4</accession>
<keyword evidence="7" id="KW-1185">Reference proteome</keyword>
<organism evidence="6">
    <name type="scientific">Oryza nivara</name>
    <name type="common">Indian wild rice</name>
    <name type="synonym">Oryza sativa f. spontanea</name>
    <dbReference type="NCBI Taxonomy" id="4536"/>
    <lineage>
        <taxon>Eukaryota</taxon>
        <taxon>Viridiplantae</taxon>
        <taxon>Streptophyta</taxon>
        <taxon>Embryophyta</taxon>
        <taxon>Tracheophyta</taxon>
        <taxon>Spermatophyta</taxon>
        <taxon>Magnoliopsida</taxon>
        <taxon>Liliopsida</taxon>
        <taxon>Poales</taxon>
        <taxon>Poaceae</taxon>
        <taxon>BOP clade</taxon>
        <taxon>Oryzoideae</taxon>
        <taxon>Oryzeae</taxon>
        <taxon>Oryzinae</taxon>
        <taxon>Oryza</taxon>
    </lineage>
</organism>
<dbReference type="GO" id="GO:0098542">
    <property type="term" value="P:defense response to other organism"/>
    <property type="evidence" value="ECO:0007669"/>
    <property type="project" value="TreeGrafter"/>
</dbReference>
<keyword evidence="2" id="KW-0611">Plant defense</keyword>
<dbReference type="PRINTS" id="PR00364">
    <property type="entry name" value="DISEASERSIST"/>
</dbReference>
<dbReference type="OMA" id="KECHELQ"/>
<dbReference type="GO" id="GO:0043531">
    <property type="term" value="F:ADP binding"/>
    <property type="evidence" value="ECO:0007669"/>
    <property type="project" value="InterPro"/>
</dbReference>
<dbReference type="Pfam" id="PF23598">
    <property type="entry name" value="LRR_14"/>
    <property type="match status" value="1"/>
</dbReference>
<dbReference type="InterPro" id="IPR055414">
    <property type="entry name" value="LRR_R13L4/SHOC2-like"/>
</dbReference>
<evidence type="ECO:0000259" key="5">
    <source>
        <dbReference type="Pfam" id="PF23598"/>
    </source>
</evidence>
<dbReference type="InterPro" id="IPR058922">
    <property type="entry name" value="WHD_DRP"/>
</dbReference>
<reference evidence="6" key="1">
    <citation type="submission" date="2015-04" db="UniProtKB">
        <authorList>
            <consortium name="EnsemblPlants"/>
        </authorList>
    </citation>
    <scope>IDENTIFICATION</scope>
    <source>
        <strain evidence="6">SL10</strain>
    </source>
</reference>
<dbReference type="HOGENOM" id="CLU_000837_25_3_1"/>
<dbReference type="Gramene" id="ONIVA11G19960.1">
    <property type="protein sequence ID" value="ONIVA11G19960.1"/>
    <property type="gene ID" value="ONIVA11G19960"/>
</dbReference>
<evidence type="ECO:0000313" key="6">
    <source>
        <dbReference type="EnsemblPlants" id="ONIVA11G19960.1"/>
    </source>
</evidence>
<dbReference type="eggNOG" id="KOG4658">
    <property type="taxonomic scope" value="Eukaryota"/>
</dbReference>
<dbReference type="PANTHER" id="PTHR23155:SF1228">
    <property type="entry name" value="NB-ARC DOMAIN CONTAINING PROTEIN, EXPRESSED"/>
    <property type="match status" value="1"/>
</dbReference>
<dbReference type="PANTHER" id="PTHR23155">
    <property type="entry name" value="DISEASE RESISTANCE PROTEIN RP"/>
    <property type="match status" value="1"/>
</dbReference>
<dbReference type="Pfam" id="PF23559">
    <property type="entry name" value="WHD_DRP"/>
    <property type="match status" value="1"/>
</dbReference>
<feature type="domain" description="Disease resistance R13L4/SHOC-2-like LRR" evidence="5">
    <location>
        <begin position="447"/>
        <end position="792"/>
    </location>
</feature>
<feature type="domain" description="Disease resistance protein winged helix" evidence="4">
    <location>
        <begin position="328"/>
        <end position="395"/>
    </location>
</feature>
<evidence type="ECO:0000256" key="2">
    <source>
        <dbReference type="ARBA" id="ARBA00022821"/>
    </source>
</evidence>